<evidence type="ECO:0000256" key="1">
    <source>
        <dbReference type="SAM" id="Coils"/>
    </source>
</evidence>
<dbReference type="SUPFAM" id="SSF48452">
    <property type="entry name" value="TPR-like"/>
    <property type="match status" value="2"/>
</dbReference>
<dbReference type="PROSITE" id="PS51257">
    <property type="entry name" value="PROKAR_LIPOPROTEIN"/>
    <property type="match status" value="1"/>
</dbReference>
<keyword evidence="4" id="KW-1185">Reference proteome</keyword>
<proteinExistence type="predicted"/>
<keyword evidence="2" id="KW-1133">Transmembrane helix</keyword>
<feature type="transmembrane region" description="Helical" evidence="2">
    <location>
        <begin position="346"/>
        <end position="367"/>
    </location>
</feature>
<accession>A0A3D9L171</accession>
<dbReference type="EMBL" id="QREG01000018">
    <property type="protein sequence ID" value="RED95237.1"/>
    <property type="molecule type" value="Genomic_DNA"/>
</dbReference>
<dbReference type="SUPFAM" id="SSF46894">
    <property type="entry name" value="C-terminal effector domain of the bipartite response regulators"/>
    <property type="match status" value="1"/>
</dbReference>
<keyword evidence="1" id="KW-0175">Coiled coil</keyword>
<keyword evidence="2" id="KW-0812">Transmembrane</keyword>
<dbReference type="InterPro" id="IPR036388">
    <property type="entry name" value="WH-like_DNA-bd_sf"/>
</dbReference>
<evidence type="ECO:0000256" key="2">
    <source>
        <dbReference type="SAM" id="Phobius"/>
    </source>
</evidence>
<sequence>MSNYLTRHLTGFLLLLTTGCVQLFAQRMEFTPASTLYSDSTLAALDERAQHYLDARDTLQAVKGLSDAAYARAHMAKYSQSYDMYWEALLLAEAADCPLCEAIVYRGLGWLYSFYGKSSMSASYFKRGIHLYKTALNEPDKIQILLDNYYALATIYRRNNQLDVASQYLDSCSAIINSLPDGHPRWIEAERGYILYKRGDVQAALDKLNVVEGYFTEFDPSYLIILYPFLGEIHKDLGNLKKAESYYLQTLKLAETYRSHLDLVPEIYEGLSGVYFAQKEFRKAYKNLQLAKSQHEAQFSVRSEGNQGLLEIKDTYRKEKERQANLIKEQRLAQLEQENRISELKLIILISTIVFLIVLGFLIYRYIRSKFKAEKRLLNHQRALELEKANEVLAIKNKELTASALHALEREELLSEIKNELLELKKKSDNKEVGKLVRSIDLNTHKSWEEFEIRFLAVHDGFYNRLREKFPKLTQSDHKLCALIKLNFSSKDMARLLGISIESVHTTRYRLRKKLGLQRSDNLEDFIAGI</sequence>
<dbReference type="InterPro" id="IPR016032">
    <property type="entry name" value="Sig_transdc_resp-reg_C-effctor"/>
</dbReference>
<dbReference type="Gene3D" id="1.25.40.10">
    <property type="entry name" value="Tetratricopeptide repeat domain"/>
    <property type="match status" value="2"/>
</dbReference>
<evidence type="ECO:0000313" key="4">
    <source>
        <dbReference type="Proteomes" id="UP000256779"/>
    </source>
</evidence>
<reference evidence="3 4" key="1">
    <citation type="submission" date="2018-07" db="EMBL/GenBank/DDBJ databases">
        <title>Genomic Encyclopedia of Type Strains, Phase IV (KMG-IV): sequencing the most valuable type-strain genomes for metagenomic binning, comparative biology and taxonomic classification.</title>
        <authorList>
            <person name="Goeker M."/>
        </authorList>
    </citation>
    <scope>NUCLEOTIDE SEQUENCE [LARGE SCALE GENOMIC DNA]</scope>
    <source>
        <strain evidence="3 4">DSM 4134</strain>
    </source>
</reference>
<dbReference type="Gene3D" id="1.10.10.10">
    <property type="entry name" value="Winged helix-like DNA-binding domain superfamily/Winged helix DNA-binding domain"/>
    <property type="match status" value="1"/>
</dbReference>
<protein>
    <submittedName>
        <fullName evidence="3">DNA-binding CsgD family transcriptional regulator</fullName>
    </submittedName>
</protein>
<keyword evidence="3" id="KW-0238">DNA-binding</keyword>
<dbReference type="InterPro" id="IPR011990">
    <property type="entry name" value="TPR-like_helical_dom_sf"/>
</dbReference>
<dbReference type="GO" id="GO:0006355">
    <property type="term" value="P:regulation of DNA-templated transcription"/>
    <property type="evidence" value="ECO:0007669"/>
    <property type="project" value="InterPro"/>
</dbReference>
<dbReference type="AlphaFoldDB" id="A0A3D9L171"/>
<dbReference type="OrthoDB" id="1090267at2"/>
<keyword evidence="2" id="KW-0472">Membrane</keyword>
<dbReference type="GO" id="GO:0003677">
    <property type="term" value="F:DNA binding"/>
    <property type="evidence" value="ECO:0007669"/>
    <property type="project" value="UniProtKB-KW"/>
</dbReference>
<dbReference type="RefSeq" id="WP_115869326.1">
    <property type="nucleotide sequence ID" value="NZ_QREG01000018.1"/>
</dbReference>
<dbReference type="Proteomes" id="UP000256779">
    <property type="component" value="Unassembled WGS sequence"/>
</dbReference>
<name>A0A3D9L171_MARFU</name>
<feature type="coiled-coil region" evidence="1">
    <location>
        <begin position="278"/>
        <end position="338"/>
    </location>
</feature>
<gene>
    <name evidence="3" type="ORF">C7460_11814</name>
</gene>
<dbReference type="InterPro" id="IPR019734">
    <property type="entry name" value="TPR_rpt"/>
</dbReference>
<dbReference type="SMART" id="SM00028">
    <property type="entry name" value="TPR"/>
    <property type="match status" value="4"/>
</dbReference>
<comment type="caution">
    <text evidence="3">The sequence shown here is derived from an EMBL/GenBank/DDBJ whole genome shotgun (WGS) entry which is preliminary data.</text>
</comment>
<organism evidence="3 4">
    <name type="scientific">Marinoscillum furvescens DSM 4134</name>
    <dbReference type="NCBI Taxonomy" id="1122208"/>
    <lineage>
        <taxon>Bacteria</taxon>
        <taxon>Pseudomonadati</taxon>
        <taxon>Bacteroidota</taxon>
        <taxon>Cytophagia</taxon>
        <taxon>Cytophagales</taxon>
        <taxon>Reichenbachiellaceae</taxon>
        <taxon>Marinoscillum</taxon>
    </lineage>
</organism>
<evidence type="ECO:0000313" key="3">
    <source>
        <dbReference type="EMBL" id="RED95237.1"/>
    </source>
</evidence>